<dbReference type="GO" id="GO:0030261">
    <property type="term" value="P:chromosome condensation"/>
    <property type="evidence" value="ECO:0007669"/>
    <property type="project" value="UniProtKB-KW"/>
</dbReference>
<dbReference type="PANTHER" id="PTHR33175">
    <property type="entry name" value="DNA-BINDING PROTEIN HU"/>
    <property type="match status" value="1"/>
</dbReference>
<evidence type="ECO:0000256" key="3">
    <source>
        <dbReference type="ARBA" id="ARBA00023125"/>
    </source>
</evidence>
<dbReference type="PRINTS" id="PR01727">
    <property type="entry name" value="DNABINDINGHU"/>
</dbReference>
<reference evidence="6" key="1">
    <citation type="journal article" date="2023" name="ISME J.">
        <title>Emergence of putative energy parasites within Clostridia revealed by genome analysis of a novel endosymbiotic clade.</title>
        <authorList>
            <person name="Takahashi K."/>
            <person name="Kuwahara H."/>
            <person name="Horikawa Y."/>
            <person name="Izawa K."/>
            <person name="Kato D."/>
            <person name="Inagaki T."/>
            <person name="Yuki M."/>
            <person name="Ohkuma M."/>
            <person name="Hongoh Y."/>
        </authorList>
    </citation>
    <scope>NUCLEOTIDE SEQUENCE</scope>
    <source>
        <strain evidence="6">RsTa-C01</strain>
    </source>
</reference>
<dbReference type="SMART" id="SM00411">
    <property type="entry name" value="BHL"/>
    <property type="match status" value="1"/>
</dbReference>
<evidence type="ECO:0000256" key="5">
    <source>
        <dbReference type="SAM" id="MobiDB-lite"/>
    </source>
</evidence>
<organism evidence="6">
    <name type="scientific">Candidatus Paraimprobicoccus trichonymphae</name>
    <dbReference type="NCBI Taxonomy" id="3033793"/>
    <lineage>
        <taxon>Bacteria</taxon>
        <taxon>Bacillati</taxon>
        <taxon>Bacillota</taxon>
        <taxon>Clostridia</taxon>
        <taxon>Candidatus Paraimprobicoccus</taxon>
    </lineage>
</organism>
<feature type="region of interest" description="Disordered" evidence="5">
    <location>
        <begin position="53"/>
        <end position="74"/>
    </location>
</feature>
<sequence length="90" mass="9867">MNKADLVSKIAEKSGLTKKDSESALTSFVEAISEALAQDDKVQIIGFGTFERRKREKRTGRDPRSGEPIEIPASNIPAFRAGKTFKDAVN</sequence>
<dbReference type="SUPFAM" id="SSF47729">
    <property type="entry name" value="IHF-like DNA-binding proteins"/>
    <property type="match status" value="1"/>
</dbReference>
<dbReference type="Pfam" id="PF00216">
    <property type="entry name" value="Bac_DNA_binding"/>
    <property type="match status" value="1"/>
</dbReference>
<name>A0AA48L072_9FIRM</name>
<dbReference type="KEGG" id="ptrh:RsTaC01_1015"/>
<keyword evidence="2" id="KW-0226">DNA condensation</keyword>
<dbReference type="EMBL" id="AP027925">
    <property type="protein sequence ID" value="BED93059.1"/>
    <property type="molecule type" value="Genomic_DNA"/>
</dbReference>
<evidence type="ECO:0000313" key="6">
    <source>
        <dbReference type="EMBL" id="BED93059.1"/>
    </source>
</evidence>
<dbReference type="InterPro" id="IPR010992">
    <property type="entry name" value="IHF-like_DNA-bd_dom_sf"/>
</dbReference>
<evidence type="ECO:0000256" key="4">
    <source>
        <dbReference type="RuleBase" id="RU003939"/>
    </source>
</evidence>
<dbReference type="GO" id="GO:0030527">
    <property type="term" value="F:structural constituent of chromatin"/>
    <property type="evidence" value="ECO:0007669"/>
    <property type="project" value="InterPro"/>
</dbReference>
<dbReference type="Proteomes" id="UP001335720">
    <property type="component" value="Chromosome"/>
</dbReference>
<keyword evidence="3 6" id="KW-0238">DNA-binding</keyword>
<dbReference type="CDD" id="cd13831">
    <property type="entry name" value="HU"/>
    <property type="match status" value="1"/>
</dbReference>
<accession>A0AA48L072</accession>
<evidence type="ECO:0000256" key="1">
    <source>
        <dbReference type="ARBA" id="ARBA00010529"/>
    </source>
</evidence>
<comment type="similarity">
    <text evidence="1 4">Belongs to the bacterial histone-like protein family.</text>
</comment>
<dbReference type="PANTHER" id="PTHR33175:SF3">
    <property type="entry name" value="DNA-BINDING PROTEIN HU-BETA"/>
    <property type="match status" value="1"/>
</dbReference>
<dbReference type="Gene3D" id="4.10.520.10">
    <property type="entry name" value="IHF-like DNA-binding proteins"/>
    <property type="match status" value="1"/>
</dbReference>
<protein>
    <submittedName>
        <fullName evidence="6">HU family DNA-binding protein</fullName>
    </submittedName>
</protein>
<dbReference type="GO" id="GO:0003677">
    <property type="term" value="F:DNA binding"/>
    <property type="evidence" value="ECO:0007669"/>
    <property type="project" value="UniProtKB-KW"/>
</dbReference>
<gene>
    <name evidence="6" type="ORF">RsTaC01_1015</name>
</gene>
<proteinExistence type="inferred from homology"/>
<dbReference type="InterPro" id="IPR000119">
    <property type="entry name" value="Hist_DNA-bd"/>
</dbReference>
<evidence type="ECO:0000256" key="2">
    <source>
        <dbReference type="ARBA" id="ARBA00023067"/>
    </source>
</evidence>
<dbReference type="AlphaFoldDB" id="A0AA48L072"/>